<organism evidence="2 3">
    <name type="scientific">Prunus persica</name>
    <name type="common">Peach</name>
    <name type="synonym">Amygdalus persica</name>
    <dbReference type="NCBI Taxonomy" id="3760"/>
    <lineage>
        <taxon>Eukaryota</taxon>
        <taxon>Viridiplantae</taxon>
        <taxon>Streptophyta</taxon>
        <taxon>Embryophyta</taxon>
        <taxon>Tracheophyta</taxon>
        <taxon>Spermatophyta</taxon>
        <taxon>Magnoliopsida</taxon>
        <taxon>eudicotyledons</taxon>
        <taxon>Gunneridae</taxon>
        <taxon>Pentapetalae</taxon>
        <taxon>rosids</taxon>
        <taxon>fabids</taxon>
        <taxon>Rosales</taxon>
        <taxon>Rosaceae</taxon>
        <taxon>Amygdaloideae</taxon>
        <taxon>Amygdaleae</taxon>
        <taxon>Prunus</taxon>
    </lineage>
</organism>
<feature type="compositionally biased region" description="Basic and acidic residues" evidence="1">
    <location>
        <begin position="196"/>
        <end position="225"/>
    </location>
</feature>
<gene>
    <name evidence="2" type="ORF">PRUPE_4G049700</name>
</gene>
<evidence type="ECO:0000313" key="3">
    <source>
        <dbReference type="Proteomes" id="UP000006882"/>
    </source>
</evidence>
<dbReference type="EMBL" id="CM007654">
    <property type="protein sequence ID" value="ONI10477.1"/>
    <property type="molecule type" value="Genomic_DNA"/>
</dbReference>
<reference evidence="2 3" key="1">
    <citation type="journal article" date="2013" name="Nat. Genet.">
        <title>The high-quality draft genome of peach (Prunus persica) identifies unique patterns of genetic diversity, domestication and genome evolution.</title>
        <authorList>
            <consortium name="International Peach Genome Initiative"/>
            <person name="Verde I."/>
            <person name="Abbott A.G."/>
            <person name="Scalabrin S."/>
            <person name="Jung S."/>
            <person name="Shu S."/>
            <person name="Marroni F."/>
            <person name="Zhebentyayeva T."/>
            <person name="Dettori M.T."/>
            <person name="Grimwood J."/>
            <person name="Cattonaro F."/>
            <person name="Zuccolo A."/>
            <person name="Rossini L."/>
            <person name="Jenkins J."/>
            <person name="Vendramin E."/>
            <person name="Meisel L.A."/>
            <person name="Decroocq V."/>
            <person name="Sosinski B."/>
            <person name="Prochnik S."/>
            <person name="Mitros T."/>
            <person name="Policriti A."/>
            <person name="Cipriani G."/>
            <person name="Dondini L."/>
            <person name="Ficklin S."/>
            <person name="Goodstein D.M."/>
            <person name="Xuan P."/>
            <person name="Del Fabbro C."/>
            <person name="Aramini V."/>
            <person name="Copetti D."/>
            <person name="Gonzalez S."/>
            <person name="Horner D.S."/>
            <person name="Falchi R."/>
            <person name="Lucas S."/>
            <person name="Mica E."/>
            <person name="Maldonado J."/>
            <person name="Lazzari B."/>
            <person name="Bielenberg D."/>
            <person name="Pirona R."/>
            <person name="Miculan M."/>
            <person name="Barakat A."/>
            <person name="Testolin R."/>
            <person name="Stella A."/>
            <person name="Tartarini S."/>
            <person name="Tonutti P."/>
            <person name="Arus P."/>
            <person name="Orellana A."/>
            <person name="Wells C."/>
            <person name="Main D."/>
            <person name="Vizzotto G."/>
            <person name="Silva H."/>
            <person name="Salamini F."/>
            <person name="Schmutz J."/>
            <person name="Morgante M."/>
            <person name="Rokhsar D.S."/>
        </authorList>
    </citation>
    <scope>NUCLEOTIDE SEQUENCE [LARGE SCALE GENOMIC DNA]</scope>
    <source>
        <strain evidence="3">cv. Nemared</strain>
    </source>
</reference>
<feature type="compositionally biased region" description="Basic and acidic residues" evidence="1">
    <location>
        <begin position="143"/>
        <end position="161"/>
    </location>
</feature>
<accession>A0A251PFX8</accession>
<dbReference type="Gramene" id="ONI10477">
    <property type="protein sequence ID" value="ONI10477"/>
    <property type="gene ID" value="PRUPE_4G049700"/>
</dbReference>
<name>A0A251PFX8_PRUPE</name>
<dbReference type="eggNOG" id="KOG4744">
    <property type="taxonomic scope" value="Eukaryota"/>
</dbReference>
<evidence type="ECO:0000256" key="1">
    <source>
        <dbReference type="SAM" id="MobiDB-lite"/>
    </source>
</evidence>
<feature type="region of interest" description="Disordered" evidence="1">
    <location>
        <begin position="128"/>
        <end position="161"/>
    </location>
</feature>
<feature type="region of interest" description="Disordered" evidence="1">
    <location>
        <begin position="185"/>
        <end position="225"/>
    </location>
</feature>
<sequence>MAVISLARNVVFNLSRSFPQASSSISLRYSSRKVSRVCFTSASKFSEGRNAAEENRGDSRVDSRGSADKKWKNKEREYGSVDVSRKAKEPMEEGLEKSKQKAEEVKDTTKEYAQEAKEKTKGAVEMVAEKAKQGTNRAAETAESAKEKAKDYSYKSEKKTKDMAGTLADKAKEGTYKAAETAETAKKKAKEGAWGVKEKTEDVAATAEEKVKEGTSKAAKTAKDKVKGAWGAVKETGEKIKETVVGAPGEEVGVGFLDEDTRDSEDEIHVDVDGDGVAEGKVVGADVVERRRRAANPDGKKH</sequence>
<keyword evidence="3" id="KW-1185">Reference proteome</keyword>
<protein>
    <submittedName>
        <fullName evidence="2">Uncharacterized protein</fullName>
    </submittedName>
</protein>
<evidence type="ECO:0000313" key="2">
    <source>
        <dbReference type="EMBL" id="ONI10477.1"/>
    </source>
</evidence>
<dbReference type="OrthoDB" id="6363407at2759"/>
<dbReference type="Proteomes" id="UP000006882">
    <property type="component" value="Chromosome G4"/>
</dbReference>
<proteinExistence type="predicted"/>
<feature type="region of interest" description="Disordered" evidence="1">
    <location>
        <begin position="46"/>
        <end position="106"/>
    </location>
</feature>
<dbReference type="AlphaFoldDB" id="A0A251PFX8"/>
<dbReference type="Gene3D" id="1.10.287.700">
    <property type="entry name" value="Helix hairpin bin"/>
    <property type="match status" value="1"/>
</dbReference>